<organism evidence="2 3">
    <name type="scientific">Nonomuraea africana</name>
    <dbReference type="NCBI Taxonomy" id="46171"/>
    <lineage>
        <taxon>Bacteria</taxon>
        <taxon>Bacillati</taxon>
        <taxon>Actinomycetota</taxon>
        <taxon>Actinomycetes</taxon>
        <taxon>Streptosporangiales</taxon>
        <taxon>Streptosporangiaceae</taxon>
        <taxon>Nonomuraea</taxon>
    </lineage>
</organism>
<protein>
    <submittedName>
        <fullName evidence="2">Uncharacterized protein</fullName>
    </submittedName>
</protein>
<evidence type="ECO:0000313" key="2">
    <source>
        <dbReference type="EMBL" id="MBE1566615.1"/>
    </source>
</evidence>
<comment type="caution">
    <text evidence="2">The sequence shown here is derived from an EMBL/GenBank/DDBJ whole genome shotgun (WGS) entry which is preliminary data.</text>
</comment>
<gene>
    <name evidence="2" type="ORF">H4W81_009487</name>
</gene>
<sequence>MVSTLGAPVRRPAVERYARFLQLDRPGVTAQKIAFELGVSARLIERYRHRKRMAAASDTPEPRDREGPPVRQQAIPGLDLDLTDAHHRQRLAKHLVKVASYFAFLIRDQGPDAAAAYKATLPQVEQDNLPYLLAAMVDIDRTEEELLAWITWDEEGRPLPGAPQTPHIPAERAEPRRMRPPGVRSPCPSAAALKRHRELSEPPCDACRAHEQAVQRSQYERRKTSRSAA</sequence>
<keyword evidence="3" id="KW-1185">Reference proteome</keyword>
<name>A0ABR9KX66_9ACTN</name>
<reference evidence="2 3" key="1">
    <citation type="submission" date="2020-10" db="EMBL/GenBank/DDBJ databases">
        <title>Sequencing the genomes of 1000 actinobacteria strains.</title>
        <authorList>
            <person name="Klenk H.-P."/>
        </authorList>
    </citation>
    <scope>NUCLEOTIDE SEQUENCE [LARGE SCALE GENOMIC DNA]</scope>
    <source>
        <strain evidence="2 3">DSM 43748</strain>
    </source>
</reference>
<accession>A0ABR9KX66</accession>
<dbReference type="EMBL" id="JADBEF010000002">
    <property type="protein sequence ID" value="MBE1566615.1"/>
    <property type="molecule type" value="Genomic_DNA"/>
</dbReference>
<evidence type="ECO:0000256" key="1">
    <source>
        <dbReference type="SAM" id="MobiDB-lite"/>
    </source>
</evidence>
<feature type="region of interest" description="Disordered" evidence="1">
    <location>
        <begin position="51"/>
        <end position="73"/>
    </location>
</feature>
<dbReference type="Proteomes" id="UP000661607">
    <property type="component" value="Unassembled WGS sequence"/>
</dbReference>
<evidence type="ECO:0000313" key="3">
    <source>
        <dbReference type="Proteomes" id="UP000661607"/>
    </source>
</evidence>
<dbReference type="RefSeq" id="WP_192781615.1">
    <property type="nucleotide sequence ID" value="NZ_BAAASY010000032.1"/>
</dbReference>
<feature type="region of interest" description="Disordered" evidence="1">
    <location>
        <begin position="155"/>
        <end position="206"/>
    </location>
</feature>
<proteinExistence type="predicted"/>